<name>A0A3B4ARX1_9GOBI</name>
<sequence>MKATVKDNIDRSLKVYCEQPREKWVLSWPGQVVIAGCQVFWTAEVSEAIEKGDLANLQLVRGDLSRMQRAVLSALIVIEVHAKDVAAELVQQKVSNINDFEWISQLRDDLYVRVVNAEFLYGYEYLGNSGRLVITPLTDSWLKQIPDALKPYSDQLTSLFSRFLKVKLTKYSDTLPNICVKLAFCAFLPFFLF</sequence>
<evidence type="ECO:0000313" key="2">
    <source>
        <dbReference type="Proteomes" id="UP000261520"/>
    </source>
</evidence>
<accession>A0A3B4ARX1</accession>
<dbReference type="PANTHER" id="PTHR22878">
    <property type="entry name" value="DYNEIN HEAVY CHAIN 6, AXONEMAL-LIKE-RELATED"/>
    <property type="match status" value="1"/>
</dbReference>
<organism evidence="1 2">
    <name type="scientific">Periophthalmus magnuspinnatus</name>
    <dbReference type="NCBI Taxonomy" id="409849"/>
    <lineage>
        <taxon>Eukaryota</taxon>
        <taxon>Metazoa</taxon>
        <taxon>Chordata</taxon>
        <taxon>Craniata</taxon>
        <taxon>Vertebrata</taxon>
        <taxon>Euteleostomi</taxon>
        <taxon>Actinopterygii</taxon>
        <taxon>Neopterygii</taxon>
        <taxon>Teleostei</taxon>
        <taxon>Neoteleostei</taxon>
        <taxon>Acanthomorphata</taxon>
        <taxon>Gobiaria</taxon>
        <taxon>Gobiiformes</taxon>
        <taxon>Gobioidei</taxon>
        <taxon>Gobiidae</taxon>
        <taxon>Oxudercinae</taxon>
        <taxon>Periophthalmus</taxon>
    </lineage>
</organism>
<dbReference type="GO" id="GO:0045505">
    <property type="term" value="F:dynein intermediate chain binding"/>
    <property type="evidence" value="ECO:0007669"/>
    <property type="project" value="InterPro"/>
</dbReference>
<dbReference type="STRING" id="409849.ENSPMGP00000019460"/>
<dbReference type="FunFam" id="1.20.58.1120:FF:000001">
    <property type="entry name" value="dynein heavy chain 2, axonemal"/>
    <property type="match status" value="1"/>
</dbReference>
<dbReference type="GO" id="GO:0030286">
    <property type="term" value="C:dynein complex"/>
    <property type="evidence" value="ECO:0007669"/>
    <property type="project" value="InterPro"/>
</dbReference>
<reference evidence="1" key="1">
    <citation type="submission" date="2025-08" db="UniProtKB">
        <authorList>
            <consortium name="Ensembl"/>
        </authorList>
    </citation>
    <scope>IDENTIFICATION</scope>
</reference>
<protein>
    <recommendedName>
        <fullName evidence="3">Dynein heavy chain hydrolytic ATP-binding dynein motor region domain-containing protein</fullName>
    </recommendedName>
</protein>
<dbReference type="GO" id="GO:0051959">
    <property type="term" value="F:dynein light intermediate chain binding"/>
    <property type="evidence" value="ECO:0007669"/>
    <property type="project" value="InterPro"/>
</dbReference>
<proteinExistence type="predicted"/>
<dbReference type="InterPro" id="IPR026983">
    <property type="entry name" value="DHC"/>
</dbReference>
<evidence type="ECO:0000313" key="1">
    <source>
        <dbReference type="Ensembl" id="ENSPMGP00000019460.1"/>
    </source>
</evidence>
<dbReference type="PANTHER" id="PTHR22878:SF73">
    <property type="entry name" value="DYNEIN AXONEMAL HEAVY CHAIN 1"/>
    <property type="match status" value="1"/>
</dbReference>
<dbReference type="AlphaFoldDB" id="A0A3B4ARX1"/>
<reference evidence="1" key="2">
    <citation type="submission" date="2025-09" db="UniProtKB">
        <authorList>
            <consortium name="Ensembl"/>
        </authorList>
    </citation>
    <scope>IDENTIFICATION</scope>
</reference>
<dbReference type="Ensembl" id="ENSPMGT00000020742.1">
    <property type="protein sequence ID" value="ENSPMGP00000019460.1"/>
    <property type="gene ID" value="ENSPMGG00000015805.1"/>
</dbReference>
<evidence type="ECO:0008006" key="3">
    <source>
        <dbReference type="Google" id="ProtNLM"/>
    </source>
</evidence>
<dbReference type="Gene3D" id="1.20.58.1120">
    <property type="match status" value="1"/>
</dbReference>
<dbReference type="Proteomes" id="UP000261520">
    <property type="component" value="Unplaced"/>
</dbReference>
<dbReference type="GO" id="GO:0007018">
    <property type="term" value="P:microtubule-based movement"/>
    <property type="evidence" value="ECO:0007669"/>
    <property type="project" value="InterPro"/>
</dbReference>
<keyword evidence="2" id="KW-1185">Reference proteome</keyword>